<dbReference type="InterPro" id="IPR023584">
    <property type="entry name" value="Ribosome_recyc_fac_dom"/>
</dbReference>
<dbReference type="GO" id="GO:0043023">
    <property type="term" value="F:ribosomal large subunit binding"/>
    <property type="evidence" value="ECO:0007669"/>
    <property type="project" value="TreeGrafter"/>
</dbReference>
<dbReference type="Pfam" id="PF01765">
    <property type="entry name" value="RRF"/>
    <property type="match status" value="1"/>
</dbReference>
<dbReference type="PANTHER" id="PTHR20982">
    <property type="entry name" value="RIBOSOME RECYCLING FACTOR"/>
    <property type="match status" value="1"/>
</dbReference>
<dbReference type="Gene3D" id="1.10.132.20">
    <property type="entry name" value="Ribosome-recycling factor"/>
    <property type="match status" value="1"/>
</dbReference>
<organism evidence="7 8">
    <name type="scientific">Chara braunii</name>
    <name type="common">Braun's stonewort</name>
    <dbReference type="NCBI Taxonomy" id="69332"/>
    <lineage>
        <taxon>Eukaryota</taxon>
        <taxon>Viridiplantae</taxon>
        <taxon>Streptophyta</taxon>
        <taxon>Charophyceae</taxon>
        <taxon>Charales</taxon>
        <taxon>Characeae</taxon>
        <taxon>Chara</taxon>
    </lineage>
</organism>
<keyword evidence="8" id="KW-1185">Reference proteome</keyword>
<dbReference type="GO" id="GO:0009658">
    <property type="term" value="P:chloroplast organization"/>
    <property type="evidence" value="ECO:0007669"/>
    <property type="project" value="EnsemblPlants"/>
</dbReference>
<proteinExistence type="inferred from homology"/>
<dbReference type="InterPro" id="IPR002661">
    <property type="entry name" value="Ribosome_recyc_fac"/>
</dbReference>
<dbReference type="OrthoDB" id="407355at2759"/>
<evidence type="ECO:0000259" key="6">
    <source>
        <dbReference type="Pfam" id="PF01765"/>
    </source>
</evidence>
<dbReference type="GO" id="GO:0032544">
    <property type="term" value="P:plastid translation"/>
    <property type="evidence" value="ECO:0007669"/>
    <property type="project" value="EnsemblPlants"/>
</dbReference>
<dbReference type="STRING" id="69332.A0A388L7L4"/>
<dbReference type="Gene3D" id="3.30.1360.40">
    <property type="match status" value="1"/>
</dbReference>
<evidence type="ECO:0000256" key="3">
    <source>
        <dbReference type="ARBA" id="ARBA00014063"/>
    </source>
</evidence>
<protein>
    <recommendedName>
        <fullName evidence="3">Ribosome-recycling factor, chloroplastic</fullName>
    </recommendedName>
    <alternativeName>
        <fullName evidence="5">Ribosome-releasing factor, chloroplastic</fullName>
    </alternativeName>
</protein>
<gene>
    <name evidence="7" type="ORF">CBR_g26330</name>
</gene>
<evidence type="ECO:0000313" key="7">
    <source>
        <dbReference type="EMBL" id="GBG78300.1"/>
    </source>
</evidence>
<dbReference type="SUPFAM" id="SSF55194">
    <property type="entry name" value="Ribosome recycling factor, RRF"/>
    <property type="match status" value="1"/>
</dbReference>
<dbReference type="Gramene" id="GBG78300">
    <property type="protein sequence ID" value="GBG78300"/>
    <property type="gene ID" value="CBR_g26330"/>
</dbReference>
<dbReference type="FunFam" id="3.30.1360.40:FF:000001">
    <property type="entry name" value="Ribosome-recycling factor"/>
    <property type="match status" value="1"/>
</dbReference>
<dbReference type="InterPro" id="IPR036191">
    <property type="entry name" value="RRF_sf"/>
</dbReference>
<sequence>MEAMAAGGICAASYVASSTTSSAAAVKLAGEKKSGISLNSRPPRGCFVCHRRSSSLPVVRLPASGSRSGLTLSRPRRSNATWQTLTLPTWRSKRLDVRSMATTEEVEAEKELVETDTMERMDKALDSLRGNFNSVRTGRASPALLDRIEIEYYGSLCSLKTIAQINTPDGSTLMITPFDKASLQSIERALLQSDLGLTPSNDGTVIRLNIPQLTQDRRKELLKTVAKLAEEAKDIMTV</sequence>
<evidence type="ECO:0000313" key="8">
    <source>
        <dbReference type="Proteomes" id="UP000265515"/>
    </source>
</evidence>
<comment type="caution">
    <text evidence="7">The sequence shown here is derived from an EMBL/GenBank/DDBJ whole genome shotgun (WGS) entry which is preliminary data.</text>
</comment>
<keyword evidence="4" id="KW-0648">Protein biosynthesis</keyword>
<comment type="function">
    <text evidence="1">Responsible for the release of ribosomes from messenger RNA at the termination of chloroplastic protein biosynthesis.</text>
</comment>
<dbReference type="GO" id="GO:0050832">
    <property type="term" value="P:defense response to fungus"/>
    <property type="evidence" value="ECO:0007669"/>
    <property type="project" value="EnsemblPlants"/>
</dbReference>
<dbReference type="GO" id="GO:0009507">
    <property type="term" value="C:chloroplast"/>
    <property type="evidence" value="ECO:0007669"/>
    <property type="project" value="EnsemblPlants"/>
</dbReference>
<reference evidence="7 8" key="1">
    <citation type="journal article" date="2018" name="Cell">
        <title>The Chara Genome: Secondary Complexity and Implications for Plant Terrestrialization.</title>
        <authorList>
            <person name="Nishiyama T."/>
            <person name="Sakayama H."/>
            <person name="Vries J.D."/>
            <person name="Buschmann H."/>
            <person name="Saint-Marcoux D."/>
            <person name="Ullrich K.K."/>
            <person name="Haas F.B."/>
            <person name="Vanderstraeten L."/>
            <person name="Becker D."/>
            <person name="Lang D."/>
            <person name="Vosolsobe S."/>
            <person name="Rombauts S."/>
            <person name="Wilhelmsson P.K.I."/>
            <person name="Janitza P."/>
            <person name="Kern R."/>
            <person name="Heyl A."/>
            <person name="Rumpler F."/>
            <person name="Villalobos L.I.A.C."/>
            <person name="Clay J.M."/>
            <person name="Skokan R."/>
            <person name="Toyoda A."/>
            <person name="Suzuki Y."/>
            <person name="Kagoshima H."/>
            <person name="Schijlen E."/>
            <person name="Tajeshwar N."/>
            <person name="Catarino B."/>
            <person name="Hetherington A.J."/>
            <person name="Saltykova A."/>
            <person name="Bonnot C."/>
            <person name="Breuninger H."/>
            <person name="Symeonidi A."/>
            <person name="Radhakrishnan G.V."/>
            <person name="Van Nieuwerburgh F."/>
            <person name="Deforce D."/>
            <person name="Chang C."/>
            <person name="Karol K.G."/>
            <person name="Hedrich R."/>
            <person name="Ulvskov P."/>
            <person name="Glockner G."/>
            <person name="Delwiche C.F."/>
            <person name="Petrasek J."/>
            <person name="Van de Peer Y."/>
            <person name="Friml J."/>
            <person name="Beilby M."/>
            <person name="Dolan L."/>
            <person name="Kohara Y."/>
            <person name="Sugano S."/>
            <person name="Fujiyama A."/>
            <person name="Delaux P.-M."/>
            <person name="Quint M."/>
            <person name="TheiBen G."/>
            <person name="Hagemann M."/>
            <person name="Harholt J."/>
            <person name="Dunand C."/>
            <person name="Zachgo S."/>
            <person name="Langdale J."/>
            <person name="Maumus F."/>
            <person name="Straeten D.V.D."/>
            <person name="Gould S.B."/>
            <person name="Rensing S.A."/>
        </authorList>
    </citation>
    <scope>NUCLEOTIDE SEQUENCE [LARGE SCALE GENOMIC DNA]</scope>
    <source>
        <strain evidence="7 8">S276</strain>
    </source>
</reference>
<evidence type="ECO:0000256" key="4">
    <source>
        <dbReference type="ARBA" id="ARBA00022917"/>
    </source>
</evidence>
<accession>A0A388L7L4</accession>
<dbReference type="PANTHER" id="PTHR20982:SF3">
    <property type="entry name" value="MITOCHONDRIAL RIBOSOME RECYCLING FACTOR PSEUDO 1"/>
    <property type="match status" value="1"/>
</dbReference>
<dbReference type="Proteomes" id="UP000265515">
    <property type="component" value="Unassembled WGS sequence"/>
</dbReference>
<name>A0A388L7L4_CHABU</name>
<evidence type="ECO:0000256" key="1">
    <source>
        <dbReference type="ARBA" id="ARBA00002952"/>
    </source>
</evidence>
<dbReference type="EMBL" id="BFEA01000291">
    <property type="protein sequence ID" value="GBG78300.1"/>
    <property type="molecule type" value="Genomic_DNA"/>
</dbReference>
<dbReference type="AlphaFoldDB" id="A0A388L7L4"/>
<feature type="domain" description="Ribosome recycling factor" evidence="6">
    <location>
        <begin position="130"/>
        <end position="234"/>
    </location>
</feature>
<evidence type="ECO:0000256" key="5">
    <source>
        <dbReference type="ARBA" id="ARBA00032397"/>
    </source>
</evidence>
<comment type="similarity">
    <text evidence="2">Belongs to the RRF family.</text>
</comment>
<evidence type="ECO:0000256" key="2">
    <source>
        <dbReference type="ARBA" id="ARBA00005912"/>
    </source>
</evidence>